<evidence type="ECO:0000313" key="1">
    <source>
        <dbReference type="Proteomes" id="UP000887565"/>
    </source>
</evidence>
<dbReference type="AlphaFoldDB" id="A0A915JRI4"/>
<accession>A0A915JRI4</accession>
<organism evidence="1 2">
    <name type="scientific">Romanomermis culicivorax</name>
    <name type="common">Nematode worm</name>
    <dbReference type="NCBI Taxonomy" id="13658"/>
    <lineage>
        <taxon>Eukaryota</taxon>
        <taxon>Metazoa</taxon>
        <taxon>Ecdysozoa</taxon>
        <taxon>Nematoda</taxon>
        <taxon>Enoplea</taxon>
        <taxon>Dorylaimia</taxon>
        <taxon>Mermithida</taxon>
        <taxon>Mermithoidea</taxon>
        <taxon>Mermithidae</taxon>
        <taxon>Romanomermis</taxon>
    </lineage>
</organism>
<sequence length="68" mass="7301">MLSKAAIKMPSSQMNTVKRMAISGSPRFVVFCKGANKGMTPSLAMACKSRGAPEKRDIVKMSPASLRI</sequence>
<protein>
    <submittedName>
        <fullName evidence="2">Uncharacterized protein</fullName>
    </submittedName>
</protein>
<reference evidence="2" key="1">
    <citation type="submission" date="2022-11" db="UniProtKB">
        <authorList>
            <consortium name="WormBaseParasite"/>
        </authorList>
    </citation>
    <scope>IDENTIFICATION</scope>
</reference>
<dbReference type="WBParaSite" id="nRc.2.0.1.t28704-RA">
    <property type="protein sequence ID" value="nRc.2.0.1.t28704-RA"/>
    <property type="gene ID" value="nRc.2.0.1.g28704"/>
</dbReference>
<keyword evidence="1" id="KW-1185">Reference proteome</keyword>
<name>A0A915JRI4_ROMCU</name>
<dbReference type="Proteomes" id="UP000887565">
    <property type="component" value="Unplaced"/>
</dbReference>
<evidence type="ECO:0000313" key="2">
    <source>
        <dbReference type="WBParaSite" id="nRc.2.0.1.t28704-RA"/>
    </source>
</evidence>
<proteinExistence type="predicted"/>